<feature type="signal peptide" evidence="1">
    <location>
        <begin position="1"/>
        <end position="19"/>
    </location>
</feature>
<keyword evidence="1" id="KW-0732">Signal</keyword>
<dbReference type="EMBL" id="JAIWYP010000003">
    <property type="protein sequence ID" value="KAH3858388.1"/>
    <property type="molecule type" value="Genomic_DNA"/>
</dbReference>
<organism evidence="2 3">
    <name type="scientific">Dreissena polymorpha</name>
    <name type="common">Zebra mussel</name>
    <name type="synonym">Mytilus polymorpha</name>
    <dbReference type="NCBI Taxonomy" id="45954"/>
    <lineage>
        <taxon>Eukaryota</taxon>
        <taxon>Metazoa</taxon>
        <taxon>Spiralia</taxon>
        <taxon>Lophotrochozoa</taxon>
        <taxon>Mollusca</taxon>
        <taxon>Bivalvia</taxon>
        <taxon>Autobranchia</taxon>
        <taxon>Heteroconchia</taxon>
        <taxon>Euheterodonta</taxon>
        <taxon>Imparidentia</taxon>
        <taxon>Neoheterodontei</taxon>
        <taxon>Myida</taxon>
        <taxon>Dreissenoidea</taxon>
        <taxon>Dreissenidae</taxon>
        <taxon>Dreissena</taxon>
    </lineage>
</organism>
<keyword evidence="3" id="KW-1185">Reference proteome</keyword>
<comment type="caution">
    <text evidence="2">The sequence shown here is derived from an EMBL/GenBank/DDBJ whole genome shotgun (WGS) entry which is preliminary data.</text>
</comment>
<protein>
    <submittedName>
        <fullName evidence="2">Uncharacterized protein</fullName>
    </submittedName>
</protein>
<evidence type="ECO:0000313" key="2">
    <source>
        <dbReference type="EMBL" id="KAH3858388.1"/>
    </source>
</evidence>
<accession>A0A9D4R8Q4</accession>
<proteinExistence type="predicted"/>
<evidence type="ECO:0000256" key="1">
    <source>
        <dbReference type="SAM" id="SignalP"/>
    </source>
</evidence>
<evidence type="ECO:0000313" key="3">
    <source>
        <dbReference type="Proteomes" id="UP000828390"/>
    </source>
</evidence>
<sequence length="89" mass="9671">MLKGVLILAWCLGCFYTSANPLVKRQDISNSDVCHTIYHGKCINTREFQCNGIAIPGLCGNATHFSFTDSDLTVMQCCNGWSIQAIGPG</sequence>
<gene>
    <name evidence="2" type="ORF">DPMN_101012</name>
</gene>
<reference evidence="2" key="1">
    <citation type="journal article" date="2019" name="bioRxiv">
        <title>The Genome of the Zebra Mussel, Dreissena polymorpha: A Resource for Invasive Species Research.</title>
        <authorList>
            <person name="McCartney M.A."/>
            <person name="Auch B."/>
            <person name="Kono T."/>
            <person name="Mallez S."/>
            <person name="Zhang Y."/>
            <person name="Obille A."/>
            <person name="Becker A."/>
            <person name="Abrahante J.E."/>
            <person name="Garbe J."/>
            <person name="Badalamenti J.P."/>
            <person name="Herman A."/>
            <person name="Mangelson H."/>
            <person name="Liachko I."/>
            <person name="Sullivan S."/>
            <person name="Sone E.D."/>
            <person name="Koren S."/>
            <person name="Silverstein K.A.T."/>
            <person name="Beckman K.B."/>
            <person name="Gohl D.M."/>
        </authorList>
    </citation>
    <scope>NUCLEOTIDE SEQUENCE</scope>
    <source>
        <strain evidence="2">Duluth1</strain>
        <tissue evidence="2">Whole animal</tissue>
    </source>
</reference>
<name>A0A9D4R8Q4_DREPO</name>
<feature type="chain" id="PRO_5039017593" evidence="1">
    <location>
        <begin position="20"/>
        <end position="89"/>
    </location>
</feature>
<reference evidence="2" key="2">
    <citation type="submission" date="2020-11" db="EMBL/GenBank/DDBJ databases">
        <authorList>
            <person name="McCartney M.A."/>
            <person name="Auch B."/>
            <person name="Kono T."/>
            <person name="Mallez S."/>
            <person name="Becker A."/>
            <person name="Gohl D.M."/>
            <person name="Silverstein K.A.T."/>
            <person name="Koren S."/>
            <person name="Bechman K.B."/>
            <person name="Herman A."/>
            <person name="Abrahante J.E."/>
            <person name="Garbe J."/>
        </authorList>
    </citation>
    <scope>NUCLEOTIDE SEQUENCE</scope>
    <source>
        <strain evidence="2">Duluth1</strain>
        <tissue evidence="2">Whole animal</tissue>
    </source>
</reference>
<dbReference type="AlphaFoldDB" id="A0A9D4R8Q4"/>
<dbReference type="Proteomes" id="UP000828390">
    <property type="component" value="Unassembled WGS sequence"/>
</dbReference>